<dbReference type="InterPro" id="IPR010869">
    <property type="entry name" value="DUF1501"/>
</dbReference>
<organism evidence="1 2">
    <name type="scientific">Nitrospirillum amazonense</name>
    <dbReference type="NCBI Taxonomy" id="28077"/>
    <lineage>
        <taxon>Bacteria</taxon>
        <taxon>Pseudomonadati</taxon>
        <taxon>Pseudomonadota</taxon>
        <taxon>Alphaproteobacteria</taxon>
        <taxon>Rhodospirillales</taxon>
        <taxon>Azospirillaceae</taxon>
        <taxon>Nitrospirillum</taxon>
    </lineage>
</organism>
<comment type="caution">
    <text evidence="1">The sequence shown here is derived from an EMBL/GenBank/DDBJ whole genome shotgun (WGS) entry which is preliminary data.</text>
</comment>
<sequence>MAFNTVDISRRGILKTLAAAGALTTVPGLGQLAFAAPGGAQDANGKILVVLFFRGGMDVLNFIGPSNDAVYIDARPADLRLLDSGDKAGIPLDSDLAHGVDFRLHPEAAALHELYRHGDLAIVHATGLANATRSHFEAQELMERGLADEPKGNGALGTEGGWVARLLRQMGGDGELVAISTAGGVPKLLQGYPEALSIPDLRGGFGLPGGPSTQAVLERLYPAGQATGFNPNVARGGRVALDAALRLNAALPKGPDGKVLPYQPEHGGAFDGDVGRSLETVARLIRMDAGLKVACVDMGGWDTHEGQSGRFKSLVHQLSGSLSTFWNDLSAYHDRITLVTISEFGRRLRANRSGGTDHGHGSLMMVMGGGVAGGRLLGRWPGLQPQDLDERVDLAVTTDYRDVLTTVLKHRMGVGQVDGVFPGFHPGSGDPALFKA</sequence>
<protein>
    <submittedName>
        <fullName evidence="1">Uncharacterized protein (DUF1501 family)</fullName>
    </submittedName>
</protein>
<dbReference type="PROSITE" id="PS51318">
    <property type="entry name" value="TAT"/>
    <property type="match status" value="1"/>
</dbReference>
<evidence type="ECO:0000313" key="2">
    <source>
        <dbReference type="Proteomes" id="UP000315751"/>
    </source>
</evidence>
<reference evidence="1 2" key="1">
    <citation type="submission" date="2019-06" db="EMBL/GenBank/DDBJ databases">
        <title>Genomic Encyclopedia of Type Strains, Phase IV (KMG-V): Genome sequencing to study the core and pangenomes of soil and plant-associated prokaryotes.</title>
        <authorList>
            <person name="Whitman W."/>
        </authorList>
    </citation>
    <scope>NUCLEOTIDE SEQUENCE [LARGE SCALE GENOMIC DNA]</scope>
    <source>
        <strain evidence="1 2">BR 11622</strain>
    </source>
</reference>
<dbReference type="InterPro" id="IPR006311">
    <property type="entry name" value="TAT_signal"/>
</dbReference>
<dbReference type="RefSeq" id="WP_145736370.1">
    <property type="nucleotide sequence ID" value="NZ_VITR01000024.1"/>
</dbReference>
<dbReference type="PANTHER" id="PTHR43737:SF1">
    <property type="entry name" value="DUF1501 DOMAIN-CONTAINING PROTEIN"/>
    <property type="match status" value="1"/>
</dbReference>
<accession>A0A560GKU4</accession>
<proteinExistence type="predicted"/>
<name>A0A560GKU4_9PROT</name>
<evidence type="ECO:0000313" key="1">
    <source>
        <dbReference type="EMBL" id="TWB34596.1"/>
    </source>
</evidence>
<dbReference type="OrthoDB" id="9779968at2"/>
<dbReference type="PANTHER" id="PTHR43737">
    <property type="entry name" value="BLL7424 PROTEIN"/>
    <property type="match status" value="1"/>
</dbReference>
<keyword evidence="2" id="KW-1185">Reference proteome</keyword>
<dbReference type="AlphaFoldDB" id="A0A560GKU4"/>
<dbReference type="EMBL" id="VITR01000024">
    <property type="protein sequence ID" value="TWB34596.1"/>
    <property type="molecule type" value="Genomic_DNA"/>
</dbReference>
<dbReference type="Pfam" id="PF07394">
    <property type="entry name" value="DUF1501"/>
    <property type="match status" value="1"/>
</dbReference>
<dbReference type="Proteomes" id="UP000315751">
    <property type="component" value="Unassembled WGS sequence"/>
</dbReference>
<gene>
    <name evidence="1" type="ORF">FBZ90_12416</name>
</gene>